<protein>
    <submittedName>
        <fullName evidence="2">Uncharacterized protein</fullName>
    </submittedName>
</protein>
<organism evidence="2 3">
    <name type="scientific">Helianthus annuus</name>
    <name type="common">Common sunflower</name>
    <dbReference type="NCBI Taxonomy" id="4232"/>
    <lineage>
        <taxon>Eukaryota</taxon>
        <taxon>Viridiplantae</taxon>
        <taxon>Streptophyta</taxon>
        <taxon>Embryophyta</taxon>
        <taxon>Tracheophyta</taxon>
        <taxon>Spermatophyta</taxon>
        <taxon>Magnoliopsida</taxon>
        <taxon>eudicotyledons</taxon>
        <taxon>Gunneridae</taxon>
        <taxon>Pentapetalae</taxon>
        <taxon>asterids</taxon>
        <taxon>campanulids</taxon>
        <taxon>Asterales</taxon>
        <taxon>Asteraceae</taxon>
        <taxon>Asteroideae</taxon>
        <taxon>Heliantheae alliance</taxon>
        <taxon>Heliantheae</taxon>
        <taxon>Helianthus</taxon>
    </lineage>
</organism>
<keyword evidence="1" id="KW-0732">Signal</keyword>
<feature type="signal peptide" evidence="1">
    <location>
        <begin position="1"/>
        <end position="16"/>
    </location>
</feature>
<sequence>MLAWLRVFFLGTQTLAARVNDEDCTSLDSKKSERFRTMKDGLIEGRFGTTKDGQIRSWKEGKQHNSHQKVTSVLFATPSEIINLEQTHADVVVSIGAWLFGFLRMLLCLLVAEKILNGKELEF</sequence>
<evidence type="ECO:0000313" key="2">
    <source>
        <dbReference type="EMBL" id="OTG02593.1"/>
    </source>
</evidence>
<proteinExistence type="predicted"/>
<dbReference type="Proteomes" id="UP000215914">
    <property type="component" value="Chromosome 13"/>
</dbReference>
<dbReference type="AlphaFoldDB" id="A0A251SVL1"/>
<keyword evidence="3" id="KW-1185">Reference proteome</keyword>
<dbReference type="InParanoid" id="A0A251SVL1"/>
<gene>
    <name evidence="2" type="ORF">HannXRQ_Chr13g0414841</name>
</gene>
<accession>A0A251SVL1</accession>
<name>A0A251SVL1_HELAN</name>
<reference evidence="3" key="1">
    <citation type="journal article" date="2017" name="Nature">
        <title>The sunflower genome provides insights into oil metabolism, flowering and Asterid evolution.</title>
        <authorList>
            <person name="Badouin H."/>
            <person name="Gouzy J."/>
            <person name="Grassa C.J."/>
            <person name="Murat F."/>
            <person name="Staton S.E."/>
            <person name="Cottret L."/>
            <person name="Lelandais-Briere C."/>
            <person name="Owens G.L."/>
            <person name="Carrere S."/>
            <person name="Mayjonade B."/>
            <person name="Legrand L."/>
            <person name="Gill N."/>
            <person name="Kane N.C."/>
            <person name="Bowers J.E."/>
            <person name="Hubner S."/>
            <person name="Bellec A."/>
            <person name="Berard A."/>
            <person name="Berges H."/>
            <person name="Blanchet N."/>
            <person name="Boniface M.C."/>
            <person name="Brunel D."/>
            <person name="Catrice O."/>
            <person name="Chaidir N."/>
            <person name="Claudel C."/>
            <person name="Donnadieu C."/>
            <person name="Faraut T."/>
            <person name="Fievet G."/>
            <person name="Helmstetter N."/>
            <person name="King M."/>
            <person name="Knapp S.J."/>
            <person name="Lai Z."/>
            <person name="Le Paslier M.C."/>
            <person name="Lippi Y."/>
            <person name="Lorenzon L."/>
            <person name="Mandel J.R."/>
            <person name="Marage G."/>
            <person name="Marchand G."/>
            <person name="Marquand E."/>
            <person name="Bret-Mestries E."/>
            <person name="Morien E."/>
            <person name="Nambeesan S."/>
            <person name="Nguyen T."/>
            <person name="Pegot-Espagnet P."/>
            <person name="Pouilly N."/>
            <person name="Raftis F."/>
            <person name="Sallet E."/>
            <person name="Schiex T."/>
            <person name="Thomas J."/>
            <person name="Vandecasteele C."/>
            <person name="Vares D."/>
            <person name="Vear F."/>
            <person name="Vautrin S."/>
            <person name="Crespi M."/>
            <person name="Mangin B."/>
            <person name="Burke J.M."/>
            <person name="Salse J."/>
            <person name="Munos S."/>
            <person name="Vincourt P."/>
            <person name="Rieseberg L.H."/>
            <person name="Langlade N.B."/>
        </authorList>
    </citation>
    <scope>NUCLEOTIDE SEQUENCE [LARGE SCALE GENOMIC DNA]</scope>
    <source>
        <strain evidence="3">cv. SF193</strain>
    </source>
</reference>
<feature type="chain" id="PRO_5012015807" evidence="1">
    <location>
        <begin position="17"/>
        <end position="123"/>
    </location>
</feature>
<evidence type="ECO:0000256" key="1">
    <source>
        <dbReference type="SAM" id="SignalP"/>
    </source>
</evidence>
<dbReference type="EMBL" id="CM007902">
    <property type="protein sequence ID" value="OTG02593.1"/>
    <property type="molecule type" value="Genomic_DNA"/>
</dbReference>
<evidence type="ECO:0000313" key="3">
    <source>
        <dbReference type="Proteomes" id="UP000215914"/>
    </source>
</evidence>